<dbReference type="Proteomes" id="UP000250321">
    <property type="component" value="Unassembled WGS sequence"/>
</dbReference>
<evidence type="ECO:0000313" key="2">
    <source>
        <dbReference type="Proteomes" id="UP000250321"/>
    </source>
</evidence>
<gene>
    <name evidence="1" type="ORF">Pyn_07731</name>
</gene>
<reference evidence="1 2" key="1">
    <citation type="submission" date="2018-02" db="EMBL/GenBank/DDBJ databases">
        <title>Draft genome of wild Prunus yedoensis var. nudiflora.</title>
        <authorList>
            <person name="Baek S."/>
            <person name="Kim J.-H."/>
            <person name="Choi K."/>
            <person name="Kim G.-B."/>
            <person name="Cho A."/>
            <person name="Jang H."/>
            <person name="Shin C.-H."/>
            <person name="Yu H.-J."/>
            <person name="Mun J.-H."/>
        </authorList>
    </citation>
    <scope>NUCLEOTIDE SEQUENCE [LARGE SCALE GENOMIC DNA]</scope>
    <source>
        <strain evidence="2">cv. Jeju island</strain>
        <tissue evidence="1">Leaf</tissue>
    </source>
</reference>
<proteinExistence type="predicted"/>
<accession>A0A314ZSY5</accession>
<dbReference type="AlphaFoldDB" id="A0A314ZSY5"/>
<evidence type="ECO:0000313" key="1">
    <source>
        <dbReference type="EMBL" id="PQQ21483.1"/>
    </source>
</evidence>
<protein>
    <submittedName>
        <fullName evidence="1">Uncharacterized protein</fullName>
    </submittedName>
</protein>
<keyword evidence="2" id="KW-1185">Reference proteome</keyword>
<name>A0A314ZSY5_PRUYE</name>
<dbReference type="EMBL" id="PJQY01000009">
    <property type="protein sequence ID" value="PQQ21483.1"/>
    <property type="molecule type" value="Genomic_DNA"/>
</dbReference>
<comment type="caution">
    <text evidence="1">The sequence shown here is derived from an EMBL/GenBank/DDBJ whole genome shotgun (WGS) entry which is preliminary data.</text>
</comment>
<sequence length="127" mass="14951">MPRNPLIALLGKVTILEKTFCIGHHRQTLLTLKFLARHKMSSVKQKPTWNSSLYNCDINYPQLTELELARSPHNKTEQTYMQLWEENLRLQNLKVLKDKEILKWVARNGLPENIKTKIMENITKLAR</sequence>
<organism evidence="1 2">
    <name type="scientific">Prunus yedoensis var. nudiflora</name>
    <dbReference type="NCBI Taxonomy" id="2094558"/>
    <lineage>
        <taxon>Eukaryota</taxon>
        <taxon>Viridiplantae</taxon>
        <taxon>Streptophyta</taxon>
        <taxon>Embryophyta</taxon>
        <taxon>Tracheophyta</taxon>
        <taxon>Spermatophyta</taxon>
        <taxon>Magnoliopsida</taxon>
        <taxon>eudicotyledons</taxon>
        <taxon>Gunneridae</taxon>
        <taxon>Pentapetalae</taxon>
        <taxon>rosids</taxon>
        <taxon>fabids</taxon>
        <taxon>Rosales</taxon>
        <taxon>Rosaceae</taxon>
        <taxon>Amygdaloideae</taxon>
        <taxon>Amygdaleae</taxon>
        <taxon>Prunus</taxon>
    </lineage>
</organism>